<dbReference type="SUPFAM" id="SSF52913">
    <property type="entry name" value="RNA 3'-terminal phosphate cyclase, RPTC, insert domain"/>
    <property type="match status" value="1"/>
</dbReference>
<dbReference type="InterPro" id="IPR013792">
    <property type="entry name" value="RNA3'P_cycl/enolpyr_Trfase_a/b"/>
</dbReference>
<feature type="active site" description="Tele-AMP-histidine intermediate" evidence="5">
    <location>
        <position position="305"/>
    </location>
</feature>
<evidence type="ECO:0000313" key="10">
    <source>
        <dbReference type="Proteomes" id="UP000501812"/>
    </source>
</evidence>
<proteinExistence type="inferred from homology"/>
<dbReference type="GO" id="GO:0006396">
    <property type="term" value="P:RNA processing"/>
    <property type="evidence" value="ECO:0007669"/>
    <property type="project" value="UniProtKB-UniRule"/>
</dbReference>
<comment type="function">
    <text evidence="5">Catalyzes the conversion of 3'-phosphate to a 2',3'-cyclic phosphodiester at the end of RNA. The mechanism of action of the enzyme occurs in 3 steps: (A) adenylation of the enzyme by ATP; (B) transfer of adenylate to an RNA-N3'P to produce RNA-N3'PP5'A; (C) and attack of the adjacent 2'-hydroxyl on the 3'-phosphorus in the diester linkage to produce the cyclic end product. The biological role of this enzyme is unknown but it is likely to function in some aspects of cellular RNA processing.</text>
</comment>
<evidence type="ECO:0000256" key="5">
    <source>
        <dbReference type="HAMAP-Rule" id="MF_00200"/>
    </source>
</evidence>
<dbReference type="InterPro" id="IPR013791">
    <property type="entry name" value="RNA3'-term_phos_cycl_insert"/>
</dbReference>
<keyword evidence="3 5" id="KW-0547">Nucleotide-binding</keyword>
<dbReference type="PANTHER" id="PTHR11096:SF0">
    <property type="entry name" value="RNA 3'-TERMINAL PHOSPHATE CYCLASE"/>
    <property type="match status" value="1"/>
</dbReference>
<feature type="binding site" evidence="5">
    <location>
        <position position="100"/>
    </location>
    <ligand>
        <name>ATP</name>
        <dbReference type="ChEBI" id="CHEBI:30616"/>
    </ligand>
</feature>
<evidence type="ECO:0000256" key="1">
    <source>
        <dbReference type="ARBA" id="ARBA00009206"/>
    </source>
</evidence>
<dbReference type="InterPro" id="IPR036553">
    <property type="entry name" value="RPTC_insert"/>
</dbReference>
<dbReference type="EC" id="6.5.1.4" evidence="5 6"/>
<reference evidence="9 10" key="1">
    <citation type="submission" date="2020-04" db="EMBL/GenBank/DDBJ databases">
        <title>Luteolibacter sp. G-1-1-1 isolated from soil.</title>
        <authorList>
            <person name="Dahal R.H."/>
        </authorList>
    </citation>
    <scope>NUCLEOTIDE SEQUENCE [LARGE SCALE GENOMIC DNA]</scope>
    <source>
        <strain evidence="9 10">G-1-1-1</strain>
    </source>
</reference>
<evidence type="ECO:0000256" key="4">
    <source>
        <dbReference type="ARBA" id="ARBA00024481"/>
    </source>
</evidence>
<dbReference type="Pfam" id="PF01137">
    <property type="entry name" value="RTC"/>
    <property type="match status" value="1"/>
</dbReference>
<comment type="subcellular location">
    <subcellularLocation>
        <location evidence="5">Cytoplasm</location>
    </subcellularLocation>
</comment>
<dbReference type="NCBIfam" id="TIGR03399">
    <property type="entry name" value="RNA_3prim_cycl"/>
    <property type="match status" value="1"/>
</dbReference>
<dbReference type="AlphaFoldDB" id="A0A858REL0"/>
<dbReference type="RefSeq" id="WP_169453209.1">
    <property type="nucleotide sequence ID" value="NZ_CP051774.1"/>
</dbReference>
<dbReference type="GO" id="GO:0005524">
    <property type="term" value="F:ATP binding"/>
    <property type="evidence" value="ECO:0007669"/>
    <property type="project" value="UniProtKB-KW"/>
</dbReference>
<feature type="binding site" evidence="5">
    <location>
        <begin position="280"/>
        <end position="284"/>
    </location>
    <ligand>
        <name>ATP</name>
        <dbReference type="ChEBI" id="CHEBI:30616"/>
    </ligand>
</feature>
<feature type="domain" description="RNA 3'-terminal phosphate cyclase insert" evidence="8">
    <location>
        <begin position="189"/>
        <end position="271"/>
    </location>
</feature>
<dbReference type="EMBL" id="CP051774">
    <property type="protein sequence ID" value="QJE94988.1"/>
    <property type="molecule type" value="Genomic_DNA"/>
</dbReference>
<keyword evidence="2 5" id="KW-0436">Ligase</keyword>
<dbReference type="PANTHER" id="PTHR11096">
    <property type="entry name" value="RNA 3' TERMINAL PHOSPHATE CYCLASE"/>
    <property type="match status" value="1"/>
</dbReference>
<dbReference type="PIRSF" id="PIRSF005378">
    <property type="entry name" value="RNA3'_term_phos_cycl_euk"/>
    <property type="match status" value="1"/>
</dbReference>
<comment type="catalytic activity">
    <reaction evidence="4 5">
        <text>a 3'-end 3'-phospho-ribonucleotide-RNA + ATP = a 3'-end 2',3'-cyclophospho-ribonucleotide-RNA + AMP + diphosphate</text>
        <dbReference type="Rhea" id="RHEA:23976"/>
        <dbReference type="Rhea" id="RHEA-COMP:10463"/>
        <dbReference type="Rhea" id="RHEA-COMP:10464"/>
        <dbReference type="ChEBI" id="CHEBI:30616"/>
        <dbReference type="ChEBI" id="CHEBI:33019"/>
        <dbReference type="ChEBI" id="CHEBI:83062"/>
        <dbReference type="ChEBI" id="CHEBI:83064"/>
        <dbReference type="ChEBI" id="CHEBI:456215"/>
        <dbReference type="EC" id="6.5.1.4"/>
    </reaction>
</comment>
<dbReference type="InterPro" id="IPR000228">
    <property type="entry name" value="RNA3'_term_phos_cyc"/>
</dbReference>
<dbReference type="SUPFAM" id="SSF55205">
    <property type="entry name" value="EPT/RTPC-like"/>
    <property type="match status" value="2"/>
</dbReference>
<protein>
    <recommendedName>
        <fullName evidence="5 6">RNA 3'-terminal phosphate cyclase</fullName>
        <shortName evidence="5">RNA cyclase</shortName>
        <shortName evidence="5">RNA-3'-phosphate cyclase</shortName>
        <ecNumber evidence="5 6">6.5.1.4</ecNumber>
    </recommendedName>
</protein>
<keyword evidence="5" id="KW-0067">ATP-binding</keyword>
<organism evidence="9 10">
    <name type="scientific">Luteolibacter luteus</name>
    <dbReference type="NCBI Taxonomy" id="2728835"/>
    <lineage>
        <taxon>Bacteria</taxon>
        <taxon>Pseudomonadati</taxon>
        <taxon>Verrucomicrobiota</taxon>
        <taxon>Verrucomicrobiia</taxon>
        <taxon>Verrucomicrobiales</taxon>
        <taxon>Verrucomicrobiaceae</taxon>
        <taxon>Luteolibacter</taxon>
    </lineage>
</organism>
<dbReference type="GO" id="GO:0003963">
    <property type="term" value="F:RNA-3'-phosphate cyclase activity"/>
    <property type="evidence" value="ECO:0007669"/>
    <property type="project" value="UniProtKB-UniRule"/>
</dbReference>
<evidence type="ECO:0000256" key="2">
    <source>
        <dbReference type="ARBA" id="ARBA00022598"/>
    </source>
</evidence>
<dbReference type="Gene3D" id="3.30.360.20">
    <property type="entry name" value="RNA 3'-terminal phosphate cyclase, insert domain"/>
    <property type="match status" value="1"/>
</dbReference>
<dbReference type="InterPro" id="IPR017770">
    <property type="entry name" value="RNA3'_term_phos_cyc_type_1"/>
</dbReference>
<accession>A0A858REL0</accession>
<evidence type="ECO:0000256" key="6">
    <source>
        <dbReference type="NCBIfam" id="TIGR03399"/>
    </source>
</evidence>
<dbReference type="GO" id="GO:0005737">
    <property type="term" value="C:cytoplasm"/>
    <property type="evidence" value="ECO:0007669"/>
    <property type="project" value="UniProtKB-SubCell"/>
</dbReference>
<evidence type="ECO:0000259" key="8">
    <source>
        <dbReference type="Pfam" id="PF05189"/>
    </source>
</evidence>
<gene>
    <name evidence="5" type="primary">rtcA</name>
    <name evidence="9" type="ORF">HHL09_04070</name>
</gene>
<dbReference type="InterPro" id="IPR037136">
    <property type="entry name" value="RNA3'_phos_cyclase_dom_sf"/>
</dbReference>
<name>A0A858REL0_9BACT</name>
<dbReference type="HAMAP" id="MF_00200">
    <property type="entry name" value="RTC"/>
    <property type="match status" value="1"/>
</dbReference>
<evidence type="ECO:0000256" key="3">
    <source>
        <dbReference type="ARBA" id="ARBA00022741"/>
    </source>
</evidence>
<dbReference type="InterPro" id="IPR023797">
    <property type="entry name" value="RNA3'_phos_cyclase_dom"/>
</dbReference>
<evidence type="ECO:0000313" key="9">
    <source>
        <dbReference type="EMBL" id="QJE94988.1"/>
    </source>
</evidence>
<sequence>MKPIQLDGISGGGQMLRTALSLAMVTGQPFRMTNIRGKRSRPGLMRQHLTCVKAACEISGGTADGAEIGSTELVFRAGKIRGGSYEFAIGTAGSTTLLFQTLLPALWTADQPSTLRLEGGTHNPLAPPFDFIERVFLHSLAKLGPRAEVSLESAGFAPAGGGVFHATVHPCEKLLPFELMTRAEEGKSRIRVLYRHLPLAIAGRMLDAALEVLPCKDAAVESREPGAGMGICCLVESDFGEAREMTSTFGEKGRTAEQIGHHAAKSMNNYLGAGVPIGRHLADQLLLPMALAGEGRFATMSLDQHVPTNVSVIEKFLDVKFDIREEERGRKVVEVVRR</sequence>
<comment type="similarity">
    <text evidence="1 5">Belongs to the RNA 3'-terminal cyclase family. Type 1 subfamily.</text>
</comment>
<dbReference type="Gene3D" id="3.65.10.20">
    <property type="entry name" value="RNA 3'-terminal phosphate cyclase domain"/>
    <property type="match status" value="1"/>
</dbReference>
<evidence type="ECO:0000259" key="7">
    <source>
        <dbReference type="Pfam" id="PF01137"/>
    </source>
</evidence>
<dbReference type="NCBIfam" id="NF003246">
    <property type="entry name" value="PRK04204.1-2"/>
    <property type="match status" value="1"/>
</dbReference>
<dbReference type="Proteomes" id="UP000501812">
    <property type="component" value="Chromosome"/>
</dbReference>
<feature type="domain" description="RNA 3'-terminal phosphate cyclase" evidence="7">
    <location>
        <begin position="10"/>
        <end position="323"/>
    </location>
</feature>
<dbReference type="KEGG" id="luo:HHL09_04070"/>
<keyword evidence="10" id="KW-1185">Reference proteome</keyword>
<dbReference type="Pfam" id="PF05189">
    <property type="entry name" value="RTC_insert"/>
    <property type="match status" value="1"/>
</dbReference>
<keyword evidence="5" id="KW-0963">Cytoplasm</keyword>